<dbReference type="InterPro" id="IPR036291">
    <property type="entry name" value="NAD(P)-bd_dom_sf"/>
</dbReference>
<gene>
    <name evidence="3" type="ORF">QFW96_29425</name>
</gene>
<dbReference type="CDD" id="cd05255">
    <property type="entry name" value="SQD1_like_SDR_e"/>
    <property type="match status" value="1"/>
</dbReference>
<organism evidence="3 4">
    <name type="scientific">Saccharopolyspora ipomoeae</name>
    <dbReference type="NCBI Taxonomy" id="3042027"/>
    <lineage>
        <taxon>Bacteria</taxon>
        <taxon>Bacillati</taxon>
        <taxon>Actinomycetota</taxon>
        <taxon>Actinomycetes</taxon>
        <taxon>Pseudonocardiales</taxon>
        <taxon>Pseudonocardiaceae</taxon>
        <taxon>Saccharopolyspora</taxon>
    </lineage>
</organism>
<dbReference type="Gene3D" id="3.40.50.720">
    <property type="entry name" value="NAD(P)-binding Rossmann-like Domain"/>
    <property type="match status" value="1"/>
</dbReference>
<evidence type="ECO:0000313" key="4">
    <source>
        <dbReference type="Proteomes" id="UP001237595"/>
    </source>
</evidence>
<evidence type="ECO:0000313" key="3">
    <source>
        <dbReference type="EMBL" id="MDI2032774.1"/>
    </source>
</evidence>
<dbReference type="Pfam" id="PF01370">
    <property type="entry name" value="Epimerase"/>
    <property type="match status" value="1"/>
</dbReference>
<protein>
    <submittedName>
        <fullName evidence="3">NAD-dependent epimerase/dehydratase family protein</fullName>
    </submittedName>
</protein>
<dbReference type="RefSeq" id="WP_281459012.1">
    <property type="nucleotide sequence ID" value="NZ_JASAOF010000036.1"/>
</dbReference>
<feature type="domain" description="NAD-dependent epimerase/dehydratase" evidence="2">
    <location>
        <begin position="3"/>
        <end position="291"/>
    </location>
</feature>
<name>A0ABT6PXN5_9PSEU</name>
<sequence>MRILVLGGDGYLGWPTALHLSDCGHEVAVADNYARRGYDHEMGVESLVPIESMQVRLNAWNEVSGKTIKHYYGDLVDEHFTYEMIADFRPDTIVHFAEQRAAPYSMIDRKHAVYTQQNNVVGNLNVLFAIQEIDPEIHLVKLGTMGEYGTPNIDIEEGWLEVTHNGRTDRMLYPKKPGSFYHLSKVHDSHNIEFACRIWGLRATDLNQGVVYGQETPQTVRDPRLATRFDYDAIFGTVLNRFVIQAVLGHPLTVYSPGGQTRGMIDIRDTVECIRLAAENPADRGEFRVFNQITESYSVGEIAKTIANNFDGQVEIEYVDNPRVEQGEHYYNVKHTGLVELGLQPHLLSNTLIESLFKVADGHKDRVDLAAMRPTVNWRNAANPLRAEK</sequence>
<accession>A0ABT6PXN5</accession>
<proteinExistence type="inferred from homology"/>
<reference evidence="3 4" key="1">
    <citation type="submission" date="2023-04" db="EMBL/GenBank/DDBJ databases">
        <title>Draft genome sequence of Saccharopolyspora sp. TS4A08 isolated from sweet potato rhizospheric soil.</title>
        <authorList>
            <person name="Suksaard P."/>
            <person name="Duangmal K."/>
        </authorList>
    </citation>
    <scope>NUCLEOTIDE SEQUENCE [LARGE SCALE GENOMIC DNA]</scope>
    <source>
        <strain evidence="3 4">TS4A08</strain>
    </source>
</reference>
<comment type="caution">
    <text evidence="3">The sequence shown here is derived from an EMBL/GenBank/DDBJ whole genome shotgun (WGS) entry which is preliminary data.</text>
</comment>
<keyword evidence="4" id="KW-1185">Reference proteome</keyword>
<dbReference type="InterPro" id="IPR001509">
    <property type="entry name" value="Epimerase_deHydtase"/>
</dbReference>
<dbReference type="Proteomes" id="UP001237595">
    <property type="component" value="Unassembled WGS sequence"/>
</dbReference>
<evidence type="ECO:0000256" key="1">
    <source>
        <dbReference type="ARBA" id="ARBA00007637"/>
    </source>
</evidence>
<comment type="similarity">
    <text evidence="1">Belongs to the NAD(P)-dependent epimerase/dehydratase family.</text>
</comment>
<dbReference type="PANTHER" id="PTHR43000">
    <property type="entry name" value="DTDP-D-GLUCOSE 4,6-DEHYDRATASE-RELATED"/>
    <property type="match status" value="1"/>
</dbReference>
<dbReference type="EMBL" id="JASAOF010000036">
    <property type="protein sequence ID" value="MDI2032774.1"/>
    <property type="molecule type" value="Genomic_DNA"/>
</dbReference>
<evidence type="ECO:0000259" key="2">
    <source>
        <dbReference type="Pfam" id="PF01370"/>
    </source>
</evidence>
<dbReference type="SUPFAM" id="SSF51735">
    <property type="entry name" value="NAD(P)-binding Rossmann-fold domains"/>
    <property type="match status" value="1"/>
</dbReference>
<dbReference type="Gene3D" id="3.90.25.10">
    <property type="entry name" value="UDP-galactose 4-epimerase, domain 1"/>
    <property type="match status" value="1"/>
</dbReference>